<dbReference type="RefSeq" id="WP_115951455.1">
    <property type="nucleotide sequence ID" value="NZ_QNVS01000078.1"/>
</dbReference>
<keyword evidence="2 3" id="KW-0040">ANK repeat</keyword>
<dbReference type="PANTHER" id="PTHR24136">
    <property type="entry name" value="SOWAH (DROSOPHILA) HOMOLOG"/>
    <property type="match status" value="1"/>
</dbReference>
<evidence type="ECO:0000313" key="5">
    <source>
        <dbReference type="Proteomes" id="UP000256512"/>
    </source>
</evidence>
<evidence type="ECO:0000313" key="4">
    <source>
        <dbReference type="EMBL" id="REC51312.1"/>
    </source>
</evidence>
<proteinExistence type="predicted"/>
<reference evidence="4 5" key="1">
    <citation type="journal article" date="2006" name="Int. J. Syst. Evol. Microbiol.">
        <title>Chryseobacterium piscium sp. nov., isolated from fish of the South Atlantic Ocean off South Africa.</title>
        <authorList>
            <person name="de Beer H."/>
            <person name="Hugo C.J."/>
            <person name="Jooste P.J."/>
            <person name="Vancanneyt M."/>
            <person name="Coenye T."/>
            <person name="Vandamme P."/>
        </authorList>
    </citation>
    <scope>NUCLEOTIDE SEQUENCE [LARGE SCALE GENOMIC DNA]</scope>
    <source>
        <strain evidence="4 5">CCUG 51923</strain>
    </source>
</reference>
<sequence length="160" mass="18062">MEIELQRKLAAMIQADKDMDNVIKTLDKYQTEIDLIGGTPLNHAVNYNRNEIIKYLIYRDANVNALFEKNYSPLMSAVDGKNIEIVKLLLEKGANVNLKDKYGNDALFKAVDTLNLDLIKLLIEAGSNPFIGNNPENYSAYDSAKDIVADEVVRYFDSLK</sequence>
<keyword evidence="1" id="KW-0677">Repeat</keyword>
<dbReference type="InterPro" id="IPR051573">
    <property type="entry name" value="Ankyrin-SOCS_box_domain"/>
</dbReference>
<evidence type="ECO:0000256" key="3">
    <source>
        <dbReference type="PROSITE-ProRule" id="PRU00023"/>
    </source>
</evidence>
<dbReference type="PROSITE" id="PS50088">
    <property type="entry name" value="ANK_REPEAT"/>
    <property type="match status" value="2"/>
</dbReference>
<dbReference type="PROSITE" id="PS50297">
    <property type="entry name" value="ANK_REP_REGION"/>
    <property type="match status" value="2"/>
</dbReference>
<dbReference type="AlphaFoldDB" id="A0A3D9BD89"/>
<dbReference type="InterPro" id="IPR036770">
    <property type="entry name" value="Ankyrin_rpt-contain_sf"/>
</dbReference>
<keyword evidence="5" id="KW-1185">Reference proteome</keyword>
<dbReference type="Proteomes" id="UP000256512">
    <property type="component" value="Unassembled WGS sequence"/>
</dbReference>
<dbReference type="InterPro" id="IPR002110">
    <property type="entry name" value="Ankyrin_rpt"/>
</dbReference>
<dbReference type="GO" id="GO:0016567">
    <property type="term" value="P:protein ubiquitination"/>
    <property type="evidence" value="ECO:0007669"/>
    <property type="project" value="TreeGrafter"/>
</dbReference>
<gene>
    <name evidence="4" type="ORF">DRF62_17495</name>
</gene>
<dbReference type="PRINTS" id="PR01415">
    <property type="entry name" value="ANKYRIN"/>
</dbReference>
<dbReference type="SMART" id="SM00248">
    <property type="entry name" value="ANK"/>
    <property type="match status" value="3"/>
</dbReference>
<dbReference type="GO" id="GO:0045732">
    <property type="term" value="P:positive regulation of protein catabolic process"/>
    <property type="evidence" value="ECO:0007669"/>
    <property type="project" value="TreeGrafter"/>
</dbReference>
<evidence type="ECO:0000256" key="2">
    <source>
        <dbReference type="ARBA" id="ARBA00023043"/>
    </source>
</evidence>
<dbReference type="PANTHER" id="PTHR24136:SF15">
    <property type="entry name" value="ANK_REP_REGION DOMAIN-CONTAINING PROTEIN"/>
    <property type="match status" value="1"/>
</dbReference>
<evidence type="ECO:0000256" key="1">
    <source>
        <dbReference type="ARBA" id="ARBA00022737"/>
    </source>
</evidence>
<dbReference type="EMBL" id="QNVS01000078">
    <property type="protein sequence ID" value="REC51312.1"/>
    <property type="molecule type" value="Genomic_DNA"/>
</dbReference>
<dbReference type="Gene3D" id="1.25.40.20">
    <property type="entry name" value="Ankyrin repeat-containing domain"/>
    <property type="match status" value="1"/>
</dbReference>
<dbReference type="Pfam" id="PF12796">
    <property type="entry name" value="Ank_2"/>
    <property type="match status" value="1"/>
</dbReference>
<accession>A0A3D9BD89</accession>
<dbReference type="SUPFAM" id="SSF48403">
    <property type="entry name" value="Ankyrin repeat"/>
    <property type="match status" value="1"/>
</dbReference>
<name>A0A3D9BD89_9FLAO</name>
<feature type="repeat" description="ANK" evidence="3">
    <location>
        <begin position="69"/>
        <end position="101"/>
    </location>
</feature>
<comment type="caution">
    <text evidence="4">The sequence shown here is derived from an EMBL/GenBank/DDBJ whole genome shotgun (WGS) entry which is preliminary data.</text>
</comment>
<protein>
    <submittedName>
        <fullName evidence="4">Uncharacterized protein</fullName>
    </submittedName>
</protein>
<organism evidence="4 5">
    <name type="scientific">Chryseobacterium piscium</name>
    <dbReference type="NCBI Taxonomy" id="333702"/>
    <lineage>
        <taxon>Bacteria</taxon>
        <taxon>Pseudomonadati</taxon>
        <taxon>Bacteroidota</taxon>
        <taxon>Flavobacteriia</taxon>
        <taxon>Flavobacteriales</taxon>
        <taxon>Weeksellaceae</taxon>
        <taxon>Chryseobacterium group</taxon>
        <taxon>Chryseobacterium</taxon>
    </lineage>
</organism>
<feature type="repeat" description="ANK" evidence="3">
    <location>
        <begin position="36"/>
        <end position="68"/>
    </location>
</feature>